<evidence type="ECO:0000313" key="3">
    <source>
        <dbReference type="Proteomes" id="UP000466442"/>
    </source>
</evidence>
<dbReference type="EMBL" id="WIXP02000013">
    <property type="protein sequence ID" value="KAF6201309.1"/>
    <property type="molecule type" value="Genomic_DNA"/>
</dbReference>
<proteinExistence type="predicted"/>
<evidence type="ECO:0000256" key="1">
    <source>
        <dbReference type="SAM" id="MobiDB-lite"/>
    </source>
</evidence>
<feature type="region of interest" description="Disordered" evidence="1">
    <location>
        <begin position="56"/>
        <end position="93"/>
    </location>
</feature>
<dbReference type="Proteomes" id="UP000466442">
    <property type="component" value="Unassembled WGS sequence"/>
</dbReference>
<name>A0A8S9WYL4_APOLU</name>
<accession>A0A8S9WYL4</accession>
<dbReference type="AlphaFoldDB" id="A0A8S9WYL4"/>
<organism evidence="2 3">
    <name type="scientific">Apolygus lucorum</name>
    <name type="common">Small green plant bug</name>
    <name type="synonym">Lygocoris lucorum</name>
    <dbReference type="NCBI Taxonomy" id="248454"/>
    <lineage>
        <taxon>Eukaryota</taxon>
        <taxon>Metazoa</taxon>
        <taxon>Ecdysozoa</taxon>
        <taxon>Arthropoda</taxon>
        <taxon>Hexapoda</taxon>
        <taxon>Insecta</taxon>
        <taxon>Pterygota</taxon>
        <taxon>Neoptera</taxon>
        <taxon>Paraneoptera</taxon>
        <taxon>Hemiptera</taxon>
        <taxon>Heteroptera</taxon>
        <taxon>Panheteroptera</taxon>
        <taxon>Cimicomorpha</taxon>
        <taxon>Miridae</taxon>
        <taxon>Mirini</taxon>
        <taxon>Apolygus</taxon>
    </lineage>
</organism>
<feature type="region of interest" description="Disordered" evidence="1">
    <location>
        <begin position="193"/>
        <end position="216"/>
    </location>
</feature>
<gene>
    <name evidence="2" type="ORF">GE061_005757</name>
</gene>
<evidence type="ECO:0000313" key="2">
    <source>
        <dbReference type="EMBL" id="KAF6201309.1"/>
    </source>
</evidence>
<comment type="caution">
    <text evidence="2">The sequence shown here is derived from an EMBL/GenBank/DDBJ whole genome shotgun (WGS) entry which is preliminary data.</text>
</comment>
<protein>
    <submittedName>
        <fullName evidence="2">Uncharacterized protein</fullName>
    </submittedName>
</protein>
<sequence length="255" mass="28894">MDDGIVVKEEPMSGGDEDQLMEEVEIKEEELIGDEYVKQEVGSRWRVEDAGCTMFKREDSSAADESDDLQGPIGVQRSQAGPSKEPMSGGDEDQLMEEVEIKQEELIGDVYVKQEVESRWRDEDQLMEEVEIKQEELIGDEYVELEVGSRWREEDDDEYQLIEEVEIKQEELIGDEYVKQEVGSRWREDAGCTNIKREDSSAADESDDLQGPIGVQRSEAGPSIAVLCNGPASHIITVHDPNDDKFLRDSYKSIP</sequence>
<keyword evidence="3" id="KW-1185">Reference proteome</keyword>
<reference evidence="2" key="1">
    <citation type="journal article" date="2021" name="Mol. Ecol. Resour.">
        <title>Apolygus lucorum genome provides insights into omnivorousness and mesophyll feeding.</title>
        <authorList>
            <person name="Liu Y."/>
            <person name="Liu H."/>
            <person name="Wang H."/>
            <person name="Huang T."/>
            <person name="Liu B."/>
            <person name="Yang B."/>
            <person name="Yin L."/>
            <person name="Li B."/>
            <person name="Zhang Y."/>
            <person name="Zhang S."/>
            <person name="Jiang F."/>
            <person name="Zhang X."/>
            <person name="Ren Y."/>
            <person name="Wang B."/>
            <person name="Wang S."/>
            <person name="Lu Y."/>
            <person name="Wu K."/>
            <person name="Fan W."/>
            <person name="Wang G."/>
        </authorList>
    </citation>
    <scope>NUCLEOTIDE SEQUENCE</scope>
    <source>
        <strain evidence="2">12Hb</strain>
    </source>
</reference>